<reference evidence="2 3" key="1">
    <citation type="submission" date="2020-08" db="EMBL/GenBank/DDBJ databases">
        <title>A Genomic Blueprint of the Chicken Gut Microbiome.</title>
        <authorList>
            <person name="Gilroy R."/>
            <person name="Ravi A."/>
            <person name="Getino M."/>
            <person name="Pursley I."/>
            <person name="Horton D.L."/>
            <person name="Alikhan N.-F."/>
            <person name="Baker D."/>
            <person name="Gharbi K."/>
            <person name="Hall N."/>
            <person name="Watson M."/>
            <person name="Adriaenssens E.M."/>
            <person name="Foster-Nyarko E."/>
            <person name="Jarju S."/>
            <person name="Secka A."/>
            <person name="Antonio M."/>
            <person name="Oren A."/>
            <person name="Chaudhuri R."/>
            <person name="La Ragione R.M."/>
            <person name="Hildebrand F."/>
            <person name="Pallen M.J."/>
        </authorList>
    </citation>
    <scope>NUCLEOTIDE SEQUENCE [LARGE SCALE GENOMIC DNA]</scope>
    <source>
        <strain evidence="2 3">Sa1CVN1</strain>
    </source>
</reference>
<dbReference type="RefSeq" id="WP_087251265.1">
    <property type="nucleotide sequence ID" value="NZ_JACSPP010000030.1"/>
</dbReference>
<dbReference type="Pfam" id="PF16387">
    <property type="entry name" value="DUF4996"/>
    <property type="match status" value="1"/>
</dbReference>
<organism evidence="2 3">
    <name type="scientific">Phocaeicola intestinalis</name>
    <dbReference type="NCBI Taxonomy" id="2762212"/>
    <lineage>
        <taxon>Bacteria</taxon>
        <taxon>Pseudomonadati</taxon>
        <taxon>Bacteroidota</taxon>
        <taxon>Bacteroidia</taxon>
        <taxon>Bacteroidales</taxon>
        <taxon>Bacteroidaceae</taxon>
        <taxon>Phocaeicola</taxon>
    </lineage>
</organism>
<proteinExistence type="predicted"/>
<dbReference type="PANTHER" id="PTHR46320:SF1">
    <property type="entry name" value="GLYCEROPHOSPHODIESTER PHOSPHODIESTERASE 1"/>
    <property type="match status" value="1"/>
</dbReference>
<feature type="domain" description="GP-PDE" evidence="1">
    <location>
        <begin position="38"/>
        <end position="291"/>
    </location>
</feature>
<keyword evidence="3" id="KW-1185">Reference proteome</keyword>
<comment type="caution">
    <text evidence="2">The sequence shown here is derived from an EMBL/GenBank/DDBJ whole genome shotgun (WGS) entry which is preliminary data.</text>
</comment>
<accession>A0ABR8Y9E2</accession>
<name>A0ABR8Y9E2_9BACT</name>
<protein>
    <submittedName>
        <fullName evidence="2">Glycerophosphodiester phosphodiesterase family protein</fullName>
    </submittedName>
</protein>
<evidence type="ECO:0000313" key="3">
    <source>
        <dbReference type="Proteomes" id="UP000620874"/>
    </source>
</evidence>
<dbReference type="InterPro" id="IPR032160">
    <property type="entry name" value="DUF4996"/>
</dbReference>
<dbReference type="PROSITE" id="PS50007">
    <property type="entry name" value="PIPLC_X_DOMAIN"/>
    <property type="match status" value="1"/>
</dbReference>
<dbReference type="InterPro" id="IPR017946">
    <property type="entry name" value="PLC-like_Pdiesterase_TIM-brl"/>
</dbReference>
<sequence>MKKAILFIITHLLCYSLVAQEQIQTLIQKLKDPESKSILVIAHRGDWRNAPENSLQAFKNCIEMGVHMIEIDLKKTKDGHLILMHDETIDRTTNGIGKPENYTLEEIRKFHLKNGLGIVTRHIIPTFEEVLKLCKGKILINVDKGYEYFKEVYALTEQSGTTEQVIIKSAYPLSKVKKENGDVLKKVVYMPIINLDQPNAEKLVNEYLKISPIAIECCFQSFSPQVNYLLQKIRNTHTKIWINSLWPSLNAGHDDDLAVESNKPNEAWGWIISQGATLIQTDRPKNLLEYLSNNFSQ</sequence>
<dbReference type="Pfam" id="PF03009">
    <property type="entry name" value="GDPD"/>
    <property type="match status" value="1"/>
</dbReference>
<dbReference type="Proteomes" id="UP000620874">
    <property type="component" value="Unassembled WGS sequence"/>
</dbReference>
<evidence type="ECO:0000313" key="2">
    <source>
        <dbReference type="EMBL" id="MBD8040821.1"/>
    </source>
</evidence>
<dbReference type="Gene3D" id="3.20.20.190">
    <property type="entry name" value="Phosphatidylinositol (PI) phosphodiesterase"/>
    <property type="match status" value="1"/>
</dbReference>
<dbReference type="InterPro" id="IPR030395">
    <property type="entry name" value="GP_PDE_dom"/>
</dbReference>
<dbReference type="CDD" id="cd08566">
    <property type="entry name" value="GDPD_AtGDE_like"/>
    <property type="match status" value="1"/>
</dbReference>
<dbReference type="PROSITE" id="PS51704">
    <property type="entry name" value="GP_PDE"/>
    <property type="match status" value="1"/>
</dbReference>
<evidence type="ECO:0000259" key="1">
    <source>
        <dbReference type="PROSITE" id="PS51704"/>
    </source>
</evidence>
<dbReference type="SUPFAM" id="SSF51695">
    <property type="entry name" value="PLC-like phosphodiesterases"/>
    <property type="match status" value="1"/>
</dbReference>
<dbReference type="PANTHER" id="PTHR46320">
    <property type="entry name" value="GLYCEROPHOSPHODIESTER PHOSPHODIESTERASE 1"/>
    <property type="match status" value="1"/>
</dbReference>
<gene>
    <name evidence="2" type="ORF">H9625_10325</name>
</gene>
<dbReference type="EMBL" id="JACSPP010000030">
    <property type="protein sequence ID" value="MBD8040821.1"/>
    <property type="molecule type" value="Genomic_DNA"/>
</dbReference>